<reference evidence="1" key="1">
    <citation type="submission" date="2014-09" db="EMBL/GenBank/DDBJ databases">
        <authorList>
            <person name="Magalhaes I.L.F."/>
            <person name="Oliveira U."/>
            <person name="Santos F.R."/>
            <person name="Vidigal T.H.D.A."/>
            <person name="Brescovit A.D."/>
            <person name="Santos A.J."/>
        </authorList>
    </citation>
    <scope>NUCLEOTIDE SEQUENCE</scope>
    <source>
        <tissue evidence="1">Shoot tissue taken approximately 20 cm above the soil surface</tissue>
    </source>
</reference>
<proteinExistence type="predicted"/>
<dbReference type="AlphaFoldDB" id="A0A0A9UL61"/>
<reference evidence="1" key="2">
    <citation type="journal article" date="2015" name="Data Brief">
        <title>Shoot transcriptome of the giant reed, Arundo donax.</title>
        <authorList>
            <person name="Barrero R.A."/>
            <person name="Guerrero F.D."/>
            <person name="Moolhuijzen P."/>
            <person name="Goolsby J.A."/>
            <person name="Tidwell J."/>
            <person name="Bellgard S.E."/>
            <person name="Bellgard M.I."/>
        </authorList>
    </citation>
    <scope>NUCLEOTIDE SEQUENCE</scope>
    <source>
        <tissue evidence="1">Shoot tissue taken approximately 20 cm above the soil surface</tissue>
    </source>
</reference>
<evidence type="ECO:0000313" key="1">
    <source>
        <dbReference type="EMBL" id="JAD17757.1"/>
    </source>
</evidence>
<accession>A0A0A9UL61</accession>
<name>A0A0A9UL61_ARUDO</name>
<protein>
    <submittedName>
        <fullName evidence="1">Uncharacterized protein</fullName>
    </submittedName>
</protein>
<sequence length="63" mass="7073">MHLRGTWKAACWHRHRLAHGSPGSAPPQRRGECRRGCLRRRACTSGRARSPRRGARPPAPPAR</sequence>
<dbReference type="EMBL" id="GBRH01280138">
    <property type="protein sequence ID" value="JAD17757.1"/>
    <property type="molecule type" value="Transcribed_RNA"/>
</dbReference>
<organism evidence="1">
    <name type="scientific">Arundo donax</name>
    <name type="common">Giant reed</name>
    <name type="synonym">Donax arundinaceus</name>
    <dbReference type="NCBI Taxonomy" id="35708"/>
    <lineage>
        <taxon>Eukaryota</taxon>
        <taxon>Viridiplantae</taxon>
        <taxon>Streptophyta</taxon>
        <taxon>Embryophyta</taxon>
        <taxon>Tracheophyta</taxon>
        <taxon>Spermatophyta</taxon>
        <taxon>Magnoliopsida</taxon>
        <taxon>Liliopsida</taxon>
        <taxon>Poales</taxon>
        <taxon>Poaceae</taxon>
        <taxon>PACMAD clade</taxon>
        <taxon>Arundinoideae</taxon>
        <taxon>Arundineae</taxon>
        <taxon>Arundo</taxon>
    </lineage>
</organism>